<feature type="compositionally biased region" description="Low complexity" evidence="4">
    <location>
        <begin position="352"/>
        <end position="368"/>
    </location>
</feature>
<dbReference type="EMBL" id="VXIS01000068">
    <property type="protein sequence ID" value="KAA8908490.1"/>
    <property type="molecule type" value="Genomic_DNA"/>
</dbReference>
<evidence type="ECO:0000256" key="1">
    <source>
        <dbReference type="ARBA" id="ARBA00022723"/>
    </source>
</evidence>
<evidence type="ECO:0000256" key="4">
    <source>
        <dbReference type="SAM" id="MobiDB-lite"/>
    </source>
</evidence>
<dbReference type="InterPro" id="IPR013083">
    <property type="entry name" value="Znf_RING/FYVE/PHD"/>
</dbReference>
<gene>
    <name evidence="6" type="ORF">FN846DRAFT_945384</name>
</gene>
<feature type="compositionally biased region" description="Low complexity" evidence="4">
    <location>
        <begin position="247"/>
        <end position="271"/>
    </location>
</feature>
<feature type="compositionally biased region" description="Basic and acidic residues" evidence="4">
    <location>
        <begin position="222"/>
        <end position="243"/>
    </location>
</feature>
<keyword evidence="1" id="KW-0479">Metal-binding</keyword>
<keyword evidence="3" id="KW-0862">Zinc</keyword>
<dbReference type="Pfam" id="PF00628">
    <property type="entry name" value="PHD"/>
    <property type="match status" value="1"/>
</dbReference>
<dbReference type="SUPFAM" id="SSF57903">
    <property type="entry name" value="FYVE/PHD zinc finger"/>
    <property type="match status" value="1"/>
</dbReference>
<protein>
    <recommendedName>
        <fullName evidence="5">PHD-type domain-containing protein</fullName>
    </recommendedName>
</protein>
<feature type="compositionally biased region" description="Basic residues" evidence="4">
    <location>
        <begin position="126"/>
        <end position="141"/>
    </location>
</feature>
<evidence type="ECO:0000256" key="2">
    <source>
        <dbReference type="ARBA" id="ARBA00022771"/>
    </source>
</evidence>
<reference evidence="6 7" key="1">
    <citation type="submission" date="2019-09" db="EMBL/GenBank/DDBJ databases">
        <title>Draft genome of the ectomycorrhizal ascomycete Sphaerosporella brunnea.</title>
        <authorList>
            <consortium name="DOE Joint Genome Institute"/>
            <person name="Benucci G.M."/>
            <person name="Marozzi G."/>
            <person name="Antonielli L."/>
            <person name="Sanchez S."/>
            <person name="Marco P."/>
            <person name="Wang X."/>
            <person name="Falini L.B."/>
            <person name="Barry K."/>
            <person name="Haridas S."/>
            <person name="Lipzen A."/>
            <person name="Labutti K."/>
            <person name="Grigoriev I.V."/>
            <person name="Murat C."/>
            <person name="Martin F."/>
            <person name="Albertini E."/>
            <person name="Donnini D."/>
            <person name="Bonito G."/>
        </authorList>
    </citation>
    <scope>NUCLEOTIDE SEQUENCE [LARGE SCALE GENOMIC DNA]</scope>
    <source>
        <strain evidence="6 7">Sb_GMNB300</strain>
    </source>
</reference>
<feature type="domain" description="PHD-type" evidence="5">
    <location>
        <begin position="285"/>
        <end position="321"/>
    </location>
</feature>
<evidence type="ECO:0000259" key="5">
    <source>
        <dbReference type="Pfam" id="PF00628"/>
    </source>
</evidence>
<name>A0A5J5EZT6_9PEZI</name>
<feature type="region of interest" description="Disordered" evidence="4">
    <location>
        <begin position="217"/>
        <end position="271"/>
    </location>
</feature>
<comment type="caution">
    <text evidence="6">The sequence shown here is derived from an EMBL/GenBank/DDBJ whole genome shotgun (WGS) entry which is preliminary data.</text>
</comment>
<dbReference type="GO" id="GO:0008270">
    <property type="term" value="F:zinc ion binding"/>
    <property type="evidence" value="ECO:0007669"/>
    <property type="project" value="UniProtKB-KW"/>
</dbReference>
<evidence type="ECO:0000256" key="3">
    <source>
        <dbReference type="ARBA" id="ARBA00022833"/>
    </source>
</evidence>
<dbReference type="AlphaFoldDB" id="A0A5J5EZT6"/>
<dbReference type="Gene3D" id="3.30.40.10">
    <property type="entry name" value="Zinc/RING finger domain, C3HC4 (zinc finger)"/>
    <property type="match status" value="1"/>
</dbReference>
<keyword evidence="7" id="KW-1185">Reference proteome</keyword>
<proteinExistence type="predicted"/>
<feature type="non-terminal residue" evidence="6">
    <location>
        <position position="1"/>
    </location>
</feature>
<dbReference type="InParanoid" id="A0A5J5EZT6"/>
<dbReference type="Proteomes" id="UP000326924">
    <property type="component" value="Unassembled WGS sequence"/>
</dbReference>
<evidence type="ECO:0000313" key="6">
    <source>
        <dbReference type="EMBL" id="KAA8908490.1"/>
    </source>
</evidence>
<evidence type="ECO:0000313" key="7">
    <source>
        <dbReference type="Proteomes" id="UP000326924"/>
    </source>
</evidence>
<dbReference type="OrthoDB" id="303107at2759"/>
<keyword evidence="2" id="KW-0863">Zinc-finger</keyword>
<feature type="region of interest" description="Disordered" evidence="4">
    <location>
        <begin position="324"/>
        <end position="368"/>
    </location>
</feature>
<feature type="region of interest" description="Disordered" evidence="4">
    <location>
        <begin position="123"/>
        <end position="156"/>
    </location>
</feature>
<accession>A0A5J5EZT6</accession>
<sequence>LAALRHLEEFASFGQFLFNFGTDILALPHDFGREELEAEIFTPNSEIMQRIAWNFEEYTRRQYRSKKPTQTLSETKRNLSSFGISMSQLEPGSCIKLSVWVFLHPERIRDKLKTTSDKEQLEWSKKAKAAKRTGKATKRRRVSSEPPEDASDETKTPGGVWSCVCATLHDWTIFVNSIESSKDPDEKALCAYLKQDVMPVLNKVWVEMEKQRQLQAAVANRKRSEREQRMKLREQRMKEREIQKLQSSRATSATDDSSTSGTRRSSRRATVAAEKEEWALTAFVEDGTNIIACDSCDVWQHLKCQNLPPGGEEKEFICDLCRKNSKQADGQPPSPSVIKLRVGPPSPEKTRASAPSLGASSAGITQSS</sequence>
<dbReference type="InterPro" id="IPR011011">
    <property type="entry name" value="Znf_FYVE_PHD"/>
</dbReference>
<organism evidence="6 7">
    <name type="scientific">Sphaerosporella brunnea</name>
    <dbReference type="NCBI Taxonomy" id="1250544"/>
    <lineage>
        <taxon>Eukaryota</taxon>
        <taxon>Fungi</taxon>
        <taxon>Dikarya</taxon>
        <taxon>Ascomycota</taxon>
        <taxon>Pezizomycotina</taxon>
        <taxon>Pezizomycetes</taxon>
        <taxon>Pezizales</taxon>
        <taxon>Pyronemataceae</taxon>
        <taxon>Sphaerosporella</taxon>
    </lineage>
</organism>
<dbReference type="InterPro" id="IPR019787">
    <property type="entry name" value="Znf_PHD-finger"/>
</dbReference>